<evidence type="ECO:0000313" key="2">
    <source>
        <dbReference type="EMBL" id="GAT42852.1"/>
    </source>
</evidence>
<evidence type="ECO:0000313" key="3">
    <source>
        <dbReference type="Proteomes" id="UP000815677"/>
    </source>
</evidence>
<dbReference type="Proteomes" id="UP000815677">
    <property type="component" value="Unassembled WGS sequence"/>
</dbReference>
<keyword evidence="3" id="KW-1185">Reference proteome</keyword>
<gene>
    <name evidence="2" type="ORF">MCHLO_00549</name>
</gene>
<evidence type="ECO:0000256" key="1">
    <source>
        <dbReference type="SAM" id="MobiDB-lite"/>
    </source>
</evidence>
<feature type="region of interest" description="Disordered" evidence="1">
    <location>
        <begin position="73"/>
        <end position="101"/>
    </location>
</feature>
<name>A0ABQ0KW04_MYCCL</name>
<protein>
    <submittedName>
        <fullName evidence="2">Uncharacterized protein</fullName>
    </submittedName>
</protein>
<reference evidence="2" key="1">
    <citation type="submission" date="2014-09" db="EMBL/GenBank/DDBJ databases">
        <title>Genome sequence of the luminous mushroom Mycena chlorophos for searching fungal bioluminescence genes.</title>
        <authorList>
            <person name="Tanaka Y."/>
            <person name="Kasuga D."/>
            <person name="Oba Y."/>
            <person name="Hase S."/>
            <person name="Sato K."/>
            <person name="Oba Y."/>
            <person name="Sakakibara Y."/>
        </authorList>
    </citation>
    <scope>NUCLEOTIDE SEQUENCE</scope>
</reference>
<sequence length="514" mass="57077">MPTRCCHSVADITFLVLNHHHHLTAPSVFRTPAAESTLGPSVAPIYARHRPPPCLAKLFNPTPPQLFVWPFHSTPRTRSKRPKSASGPRLASTETALRTPVSTRSSSRPVFFVIRPRGERQNAGTNARLRRQPFPLSLLRSALGGPLLRYSRRINPTTSRHFRAFAPRRAAPRPSPTSAGMFGIHEIITRRSEEFAPRRAANSQDFNAALTASRRLALERCSEDFAPRRAAISWDFKLQCCVDGWSPSSPRPMLQGFCPAASGAELGLQSCVDGGPPSRPFFFCSSIPRIPPRASQRQSTRLDHSWPGVPSRSCRVPEAKTLFRLILRHSSHPRAQAQAHLHGGVLRTLRMQVCSEYSAMTRHLAEPPTCQDRARLTSAIPAVVTIPGRLNRLSCLSELLTNKLRLHARVFPTLGAHDAALKELDQVWAKLSWKAPELLIDAAPNCQHTRECWGCTPHLPTRPHSEARRLGTMRHQRHQMVKCVLFAAFLTPKGLDFSKVFTAGGQSVAGLRST</sequence>
<proteinExistence type="predicted"/>
<accession>A0ABQ0KW04</accession>
<dbReference type="EMBL" id="DF838336">
    <property type="protein sequence ID" value="GAT42852.1"/>
    <property type="molecule type" value="Genomic_DNA"/>
</dbReference>
<organism evidence="2 3">
    <name type="scientific">Mycena chlorophos</name>
    <name type="common">Agaric fungus</name>
    <name type="synonym">Agaricus chlorophos</name>
    <dbReference type="NCBI Taxonomy" id="658473"/>
    <lineage>
        <taxon>Eukaryota</taxon>
        <taxon>Fungi</taxon>
        <taxon>Dikarya</taxon>
        <taxon>Basidiomycota</taxon>
        <taxon>Agaricomycotina</taxon>
        <taxon>Agaricomycetes</taxon>
        <taxon>Agaricomycetidae</taxon>
        <taxon>Agaricales</taxon>
        <taxon>Marasmiineae</taxon>
        <taxon>Mycenaceae</taxon>
        <taxon>Mycena</taxon>
    </lineage>
</organism>